<proteinExistence type="predicted"/>
<dbReference type="RefSeq" id="WP_043873876.1">
    <property type="nucleotide sequence ID" value="NZ_CCVW01000002.1"/>
</dbReference>
<keyword evidence="2" id="KW-1185">Reference proteome</keyword>
<name>A0A078KS71_9GAMM</name>
<dbReference type="OrthoDB" id="7067777at2"/>
<dbReference type="AlphaFoldDB" id="A0A078KS71"/>
<reference evidence="1 2" key="1">
    <citation type="submission" date="2014-06" db="EMBL/GenBank/DDBJ databases">
        <authorList>
            <person name="Urmite Genomes Urmite Genomes"/>
        </authorList>
    </citation>
    <scope>NUCLEOTIDE SEQUENCE [LARGE SCALE GENOMIC DNA]</scope>
</reference>
<evidence type="ECO:0000313" key="1">
    <source>
        <dbReference type="EMBL" id="CDZ77315.1"/>
    </source>
</evidence>
<dbReference type="EMBL" id="CCSB01000002">
    <property type="protein sequence ID" value="CDZ77315.1"/>
    <property type="molecule type" value="Genomic_DNA"/>
</dbReference>
<gene>
    <name evidence="1" type="ORF">BN59_01598</name>
</gene>
<protein>
    <submittedName>
        <fullName evidence="1">Uncharacterized protein</fullName>
    </submittedName>
</protein>
<dbReference type="Proteomes" id="UP000044071">
    <property type="component" value="Unassembled WGS sequence"/>
</dbReference>
<organism evidence="1 2">
    <name type="scientific">Legionella massiliensis</name>
    <dbReference type="NCBI Taxonomy" id="1034943"/>
    <lineage>
        <taxon>Bacteria</taxon>
        <taxon>Pseudomonadati</taxon>
        <taxon>Pseudomonadota</taxon>
        <taxon>Gammaproteobacteria</taxon>
        <taxon>Legionellales</taxon>
        <taxon>Legionellaceae</taxon>
        <taxon>Legionella</taxon>
    </lineage>
</organism>
<evidence type="ECO:0000313" key="2">
    <source>
        <dbReference type="Proteomes" id="UP000044071"/>
    </source>
</evidence>
<sequence length="792" mass="92219">MSINIQIRLRPIRFGFLVKPDDSKNLTKIFEINTCLWGGQFNPIIPYFSRVPSWWERINFKFDNAKQIINGYLDFFEPDFLVEAEPGLSEKLGFDSDRVLQLHEILKYDEQKLRRFGLTLNDLYRHLYNKEFQFQKRYKQNFIQIKADKKELSSFTACIFGNFPRQDLLDYFEENYQYVFEPSILVLNGSTLNEVYRSNYISPLMIGNQELEINYNENQPPTLFILDISKSRDLIDFWNLRAIHKDMLAIPLQYIEELSSFCKEYILKHHRPLPGNHNGVMIHPTCMFSRSIPEGDIEQIHKQYLLVESGSNTIQTWYPPIWRDQPNYTVRKTRPILNSKTISLISAIENNNSKIRFDSIYPDFSIHLNGSYGIANVVKLRDDTNQNQIATVFPCNYKNSFFLKLGFSTDSYLSTTEGVVFFPEFQNVTESWDLVDCTTAVNTWFNQNNIKAAVSDAGRATQQIIQTLGGFTGVSSIAHREIVKLLNKISQKPITRSAQYQKFQNAVYKAIKNTSQKENVFKRLIEKKAVELGLEVKCDNCGNWSWYYVNQLDYELTCDLCLKKYPFPITCPSKNKWSYRVIGPFALPDYSRGGYSASLAIRFFANLGLRSSNLTWSAGQELSLPSREKVEADFILWYQRQTHVGPNYQTEIIFGEAKSFGKEIFEQDDIDKMKLLAETFPGSILVFATMKKPEDLSSKEIIKLRKLSEWGRSYNKERKQSRAPVIILTGTELFAGYSIQQSWIEKGGNFKKLAESYSPYIQNLRILADLTQQLYLSMESYNKWLEDKWKKK</sequence>
<accession>A0A078KS71</accession>
<dbReference type="eggNOG" id="ENOG5033JJ0">
    <property type="taxonomic scope" value="Bacteria"/>
</dbReference>